<keyword evidence="11" id="KW-0732">Signal</keyword>
<evidence type="ECO:0000256" key="5">
    <source>
        <dbReference type="ARBA" id="ARBA00023065"/>
    </source>
</evidence>
<keyword evidence="10" id="KW-0407">Ion channel</keyword>
<dbReference type="GO" id="GO:0015276">
    <property type="term" value="F:ligand-gated monoatomic ion channel activity"/>
    <property type="evidence" value="ECO:0007669"/>
    <property type="project" value="InterPro"/>
</dbReference>
<comment type="subcellular location">
    <subcellularLocation>
        <location evidence="1">Membrane</location>
        <topology evidence="1">Multi-pass membrane protein</topology>
    </subcellularLocation>
</comment>
<dbReference type="GO" id="GO:0016020">
    <property type="term" value="C:membrane"/>
    <property type="evidence" value="ECO:0007669"/>
    <property type="project" value="UniProtKB-SubCell"/>
</dbReference>
<keyword evidence="2" id="KW-0813">Transport</keyword>
<organism evidence="14">
    <name type="scientific">Capitella teleta</name>
    <name type="common">Polychaete worm</name>
    <dbReference type="NCBI Taxonomy" id="283909"/>
    <lineage>
        <taxon>Eukaryota</taxon>
        <taxon>Metazoa</taxon>
        <taxon>Spiralia</taxon>
        <taxon>Lophotrochozoa</taxon>
        <taxon>Annelida</taxon>
        <taxon>Polychaeta</taxon>
        <taxon>Sedentaria</taxon>
        <taxon>Scolecida</taxon>
        <taxon>Capitellidae</taxon>
        <taxon>Capitella</taxon>
    </lineage>
</organism>
<dbReference type="OrthoDB" id="6511345at2759"/>
<dbReference type="HOGENOM" id="CLU_877843_0_0_1"/>
<protein>
    <recommendedName>
        <fullName evidence="17">Solute-binding protein family 3/N-terminal domain-containing protein</fullName>
    </recommendedName>
</protein>
<evidence type="ECO:0000256" key="9">
    <source>
        <dbReference type="ARBA" id="ARBA00023286"/>
    </source>
</evidence>
<feature type="signal peptide" evidence="11">
    <location>
        <begin position="1"/>
        <end position="18"/>
    </location>
</feature>
<keyword evidence="16" id="KW-1185">Reference proteome</keyword>
<feature type="domain" description="Ionotropic glutamate receptor C-terminal" evidence="12">
    <location>
        <begin position="38"/>
        <end position="288"/>
    </location>
</feature>
<feature type="chain" id="PRO_5008787521" description="Solute-binding protein family 3/N-terminal domain-containing protein" evidence="11">
    <location>
        <begin position="19"/>
        <end position="317"/>
    </location>
</feature>
<dbReference type="EMBL" id="KB307090">
    <property type="protein sequence ID" value="ELT99227.1"/>
    <property type="molecule type" value="Genomic_DNA"/>
</dbReference>
<evidence type="ECO:0000256" key="10">
    <source>
        <dbReference type="ARBA" id="ARBA00023303"/>
    </source>
</evidence>
<reference evidence="14 16" key="2">
    <citation type="journal article" date="2013" name="Nature">
        <title>Insights into bilaterian evolution from three spiralian genomes.</title>
        <authorList>
            <person name="Simakov O."/>
            <person name="Marletaz F."/>
            <person name="Cho S.J."/>
            <person name="Edsinger-Gonzales E."/>
            <person name="Havlak P."/>
            <person name="Hellsten U."/>
            <person name="Kuo D.H."/>
            <person name="Larsson T."/>
            <person name="Lv J."/>
            <person name="Arendt D."/>
            <person name="Savage R."/>
            <person name="Osoegawa K."/>
            <person name="de Jong P."/>
            <person name="Grimwood J."/>
            <person name="Chapman J.A."/>
            <person name="Shapiro H."/>
            <person name="Aerts A."/>
            <person name="Otillar R.P."/>
            <person name="Terry A.Y."/>
            <person name="Boore J.L."/>
            <person name="Grigoriev I.V."/>
            <person name="Lindberg D.R."/>
            <person name="Seaver E.C."/>
            <person name="Weisblat D.A."/>
            <person name="Putnam N.H."/>
            <person name="Rokhsar D.S."/>
        </authorList>
    </citation>
    <scope>NUCLEOTIDE SEQUENCE</scope>
    <source>
        <strain evidence="14 16">I ESC-2004</strain>
    </source>
</reference>
<evidence type="ECO:0000313" key="16">
    <source>
        <dbReference type="Proteomes" id="UP000014760"/>
    </source>
</evidence>
<reference evidence="15" key="3">
    <citation type="submission" date="2015-06" db="UniProtKB">
        <authorList>
            <consortium name="EnsemblMetazoa"/>
        </authorList>
    </citation>
    <scope>IDENTIFICATION</scope>
</reference>
<dbReference type="AlphaFoldDB" id="R7U036"/>
<dbReference type="Proteomes" id="UP000014760">
    <property type="component" value="Unassembled WGS sequence"/>
</dbReference>
<dbReference type="InterPro" id="IPR001320">
    <property type="entry name" value="Iontro_rcpt_C"/>
</dbReference>
<dbReference type="Gene3D" id="3.40.190.10">
    <property type="entry name" value="Periplasmic binding protein-like II"/>
    <property type="match status" value="2"/>
</dbReference>
<sequence>MDAATVLLILGVIVCASADDPSSTSPAATLKPEDQPYIFTVVETEPYLEVRKGKTGNSKFGGFIPAFLRDLKDRKAIPANYQMQLAKDGRYGYYNNDEGRWVGMIGEVMVQSPMKTSVADLAAGPIQVTAIRNSVVDFSIIWANVTVVLVTHVDNGFDTVQDVLDSDHSLGGIDGGSSLQAISHEFKEPFSSMWSKIESDPDAKVADAEAGIARARKGNYTVVVESLYADYMVNKHCELKTIDTKLSVHGYAFAMTKGSALKPELDRGIQEMVSDGSLDKLRRKYWKVPCVSGQSAVIWRPAVVVAFVVSALLLRSS</sequence>
<dbReference type="InterPro" id="IPR015683">
    <property type="entry name" value="Ionotropic_Glu_rcpt"/>
</dbReference>
<proteinExistence type="predicted"/>
<evidence type="ECO:0000256" key="4">
    <source>
        <dbReference type="ARBA" id="ARBA00022989"/>
    </source>
</evidence>
<evidence type="ECO:0000256" key="11">
    <source>
        <dbReference type="SAM" id="SignalP"/>
    </source>
</evidence>
<dbReference type="EMBL" id="AMQN01010125">
    <property type="status" value="NOT_ANNOTATED_CDS"/>
    <property type="molecule type" value="Genomic_DNA"/>
</dbReference>
<evidence type="ECO:0000256" key="1">
    <source>
        <dbReference type="ARBA" id="ARBA00004141"/>
    </source>
</evidence>
<evidence type="ECO:0000256" key="8">
    <source>
        <dbReference type="ARBA" id="ARBA00023180"/>
    </source>
</evidence>
<dbReference type="STRING" id="283909.R7U036"/>
<dbReference type="EnsemblMetazoa" id="CapteT175888">
    <property type="protein sequence ID" value="CapteP175888"/>
    <property type="gene ID" value="CapteG175888"/>
</dbReference>
<dbReference type="InterPro" id="IPR019594">
    <property type="entry name" value="Glu/Gly-bd"/>
</dbReference>
<keyword evidence="8" id="KW-0325">Glycoprotein</keyword>
<keyword evidence="9" id="KW-1071">Ligand-gated ion channel</keyword>
<dbReference type="SUPFAM" id="SSF53850">
    <property type="entry name" value="Periplasmic binding protein-like II"/>
    <property type="match status" value="1"/>
</dbReference>
<evidence type="ECO:0000256" key="7">
    <source>
        <dbReference type="ARBA" id="ARBA00023170"/>
    </source>
</evidence>
<dbReference type="SMART" id="SM00918">
    <property type="entry name" value="Lig_chan-Glu_bd"/>
    <property type="match status" value="1"/>
</dbReference>
<accession>R7U036</accession>
<dbReference type="OMA" id="NENPNGM"/>
<evidence type="ECO:0000313" key="15">
    <source>
        <dbReference type="EnsemblMetazoa" id="CapteP175888"/>
    </source>
</evidence>
<keyword evidence="4" id="KW-1133">Transmembrane helix</keyword>
<evidence type="ECO:0000256" key="3">
    <source>
        <dbReference type="ARBA" id="ARBA00022692"/>
    </source>
</evidence>
<keyword evidence="5" id="KW-0406">Ion transport</keyword>
<feature type="non-terminal residue" evidence="14">
    <location>
        <position position="1"/>
    </location>
</feature>
<keyword evidence="3" id="KW-0812">Transmembrane</keyword>
<evidence type="ECO:0000259" key="12">
    <source>
        <dbReference type="SMART" id="SM00079"/>
    </source>
</evidence>
<keyword evidence="7" id="KW-0675">Receptor</keyword>
<evidence type="ECO:0000256" key="6">
    <source>
        <dbReference type="ARBA" id="ARBA00023136"/>
    </source>
</evidence>
<evidence type="ECO:0000313" key="14">
    <source>
        <dbReference type="EMBL" id="ELT99227.1"/>
    </source>
</evidence>
<evidence type="ECO:0000256" key="2">
    <source>
        <dbReference type="ARBA" id="ARBA00022448"/>
    </source>
</evidence>
<keyword evidence="6" id="KW-0472">Membrane</keyword>
<name>R7U036_CAPTE</name>
<dbReference type="PANTHER" id="PTHR18966">
    <property type="entry name" value="IONOTROPIC GLUTAMATE RECEPTOR"/>
    <property type="match status" value="1"/>
</dbReference>
<dbReference type="SMART" id="SM00079">
    <property type="entry name" value="PBPe"/>
    <property type="match status" value="1"/>
</dbReference>
<dbReference type="Pfam" id="PF10613">
    <property type="entry name" value="Lig_chan-Glu_bd"/>
    <property type="match status" value="1"/>
</dbReference>
<gene>
    <name evidence="14" type="ORF">CAPTEDRAFT_175888</name>
</gene>
<reference evidence="16" key="1">
    <citation type="submission" date="2012-12" db="EMBL/GenBank/DDBJ databases">
        <authorList>
            <person name="Hellsten U."/>
            <person name="Grimwood J."/>
            <person name="Chapman J.A."/>
            <person name="Shapiro H."/>
            <person name="Aerts A."/>
            <person name="Otillar R.P."/>
            <person name="Terry A.Y."/>
            <person name="Boore J.L."/>
            <person name="Simakov O."/>
            <person name="Marletaz F."/>
            <person name="Cho S.-J."/>
            <person name="Edsinger-Gonzales E."/>
            <person name="Havlak P."/>
            <person name="Kuo D.-H."/>
            <person name="Larsson T."/>
            <person name="Lv J."/>
            <person name="Arendt D."/>
            <person name="Savage R."/>
            <person name="Osoegawa K."/>
            <person name="de Jong P."/>
            <person name="Lindberg D.R."/>
            <person name="Seaver E.C."/>
            <person name="Weisblat D.A."/>
            <person name="Putnam N.H."/>
            <person name="Grigoriev I.V."/>
            <person name="Rokhsar D.S."/>
        </authorList>
    </citation>
    <scope>NUCLEOTIDE SEQUENCE</scope>
    <source>
        <strain evidence="16">I ESC-2004</strain>
    </source>
</reference>
<feature type="domain" description="Ionotropic glutamate receptor L-glutamate and glycine-binding" evidence="13">
    <location>
        <begin position="46"/>
        <end position="110"/>
    </location>
</feature>
<evidence type="ECO:0000259" key="13">
    <source>
        <dbReference type="SMART" id="SM00918"/>
    </source>
</evidence>
<evidence type="ECO:0008006" key="17">
    <source>
        <dbReference type="Google" id="ProtNLM"/>
    </source>
</evidence>